<feature type="domain" description="NADH:quinone oxidoreductase/Mrp antiporter transmembrane" evidence="10">
    <location>
        <begin position="128"/>
        <end position="415"/>
    </location>
</feature>
<feature type="transmembrane region" description="Helical" evidence="9">
    <location>
        <begin position="303"/>
        <end position="330"/>
    </location>
</feature>
<feature type="transmembrane region" description="Helical" evidence="9">
    <location>
        <begin position="204"/>
        <end position="229"/>
    </location>
</feature>
<dbReference type="Pfam" id="PF00361">
    <property type="entry name" value="Proton_antipo_M"/>
    <property type="match status" value="1"/>
</dbReference>
<keyword evidence="4" id="KW-1003">Cell membrane</keyword>
<evidence type="ECO:0000313" key="11">
    <source>
        <dbReference type="EMBL" id="KGR78248.1"/>
    </source>
</evidence>
<evidence type="ECO:0000256" key="9">
    <source>
        <dbReference type="SAM" id="Phobius"/>
    </source>
</evidence>
<evidence type="ECO:0000256" key="7">
    <source>
        <dbReference type="ARBA" id="ARBA00023136"/>
    </source>
</evidence>
<evidence type="ECO:0000313" key="12">
    <source>
        <dbReference type="Proteomes" id="UP000030408"/>
    </source>
</evidence>
<feature type="transmembrane region" description="Helical" evidence="9">
    <location>
        <begin position="68"/>
        <end position="95"/>
    </location>
</feature>
<gene>
    <name evidence="11" type="ORF">CD33_01460</name>
</gene>
<evidence type="ECO:0000256" key="4">
    <source>
        <dbReference type="ARBA" id="ARBA00022475"/>
    </source>
</evidence>
<dbReference type="GO" id="GO:0016491">
    <property type="term" value="F:oxidoreductase activity"/>
    <property type="evidence" value="ECO:0007669"/>
    <property type="project" value="UniProtKB-KW"/>
</dbReference>
<keyword evidence="6 9" id="KW-1133">Transmembrane helix</keyword>
<comment type="caution">
    <text evidence="11">The sequence shown here is derived from an EMBL/GenBank/DDBJ whole genome shotgun (WGS) entry which is preliminary data.</text>
</comment>
<dbReference type="STRING" id="1384057.CD33_01460"/>
<feature type="transmembrane region" description="Helical" evidence="9">
    <location>
        <begin position="130"/>
        <end position="150"/>
    </location>
</feature>
<evidence type="ECO:0000256" key="3">
    <source>
        <dbReference type="ARBA" id="ARBA00022449"/>
    </source>
</evidence>
<feature type="transmembrane region" description="Helical" evidence="9">
    <location>
        <begin position="107"/>
        <end position="124"/>
    </location>
</feature>
<feature type="transmembrane region" description="Helical" evidence="9">
    <location>
        <begin position="367"/>
        <end position="385"/>
    </location>
</feature>
<keyword evidence="12" id="KW-1185">Reference proteome</keyword>
<keyword evidence="3" id="KW-0050">Antiport</keyword>
<keyword evidence="3" id="KW-0813">Transport</keyword>
<keyword evidence="11" id="KW-0560">Oxidoreductase</keyword>
<dbReference type="GO" id="GO:0008137">
    <property type="term" value="F:NADH dehydrogenase (ubiquinone) activity"/>
    <property type="evidence" value="ECO:0007669"/>
    <property type="project" value="InterPro"/>
</dbReference>
<dbReference type="OrthoDB" id="9811718at2"/>
<reference evidence="11 12" key="1">
    <citation type="submission" date="2014-02" db="EMBL/GenBank/DDBJ databases">
        <title>Draft genome sequence of Lysinibacillus sinduriensis JCM 15800.</title>
        <authorList>
            <person name="Zhang F."/>
            <person name="Wang G."/>
            <person name="Zhang L."/>
        </authorList>
    </citation>
    <scope>NUCLEOTIDE SEQUENCE [LARGE SCALE GENOMIC DNA]</scope>
    <source>
        <strain evidence="11 12">JCM 15800</strain>
    </source>
</reference>
<accession>A0A0A3I6C5</accession>
<feature type="transmembrane region" description="Helical" evidence="9">
    <location>
        <begin position="269"/>
        <end position="291"/>
    </location>
</feature>
<dbReference type="GO" id="GO:0015297">
    <property type="term" value="F:antiporter activity"/>
    <property type="evidence" value="ECO:0007669"/>
    <property type="project" value="UniProtKB-KW"/>
</dbReference>
<dbReference type="InterPro" id="IPR050586">
    <property type="entry name" value="CPA3_Na-H_Antiporter_D"/>
</dbReference>
<dbReference type="PANTHER" id="PTHR42703">
    <property type="entry name" value="NADH DEHYDROGENASE"/>
    <property type="match status" value="1"/>
</dbReference>
<feature type="transmembrane region" description="Helical" evidence="9">
    <location>
        <begin position="6"/>
        <end position="22"/>
    </location>
</feature>
<evidence type="ECO:0000256" key="5">
    <source>
        <dbReference type="ARBA" id="ARBA00022692"/>
    </source>
</evidence>
<feature type="transmembrane region" description="Helical" evidence="9">
    <location>
        <begin position="447"/>
        <end position="472"/>
    </location>
</feature>
<keyword evidence="5 8" id="KW-0812">Transmembrane</keyword>
<feature type="transmembrane region" description="Helical" evidence="9">
    <location>
        <begin position="31"/>
        <end position="48"/>
    </location>
</feature>
<dbReference type="eggNOG" id="COG0651">
    <property type="taxonomic scope" value="Bacteria"/>
</dbReference>
<evidence type="ECO:0000256" key="1">
    <source>
        <dbReference type="ARBA" id="ARBA00004651"/>
    </source>
</evidence>
<dbReference type="PANTHER" id="PTHR42703:SF1">
    <property type="entry name" value="NA(+)_H(+) ANTIPORTER SUBUNIT D1"/>
    <property type="match status" value="1"/>
</dbReference>
<keyword evidence="7 9" id="KW-0472">Membrane</keyword>
<dbReference type="EMBL" id="JPVO01000032">
    <property type="protein sequence ID" value="KGR78248.1"/>
    <property type="molecule type" value="Genomic_DNA"/>
</dbReference>
<feature type="transmembrane region" description="Helical" evidence="9">
    <location>
        <begin position="241"/>
        <end position="263"/>
    </location>
</feature>
<evidence type="ECO:0000256" key="2">
    <source>
        <dbReference type="ARBA" id="ARBA00005346"/>
    </source>
</evidence>
<evidence type="ECO:0000256" key="8">
    <source>
        <dbReference type="RuleBase" id="RU000320"/>
    </source>
</evidence>
<sequence>MNNLLVLPLIIPIITAVILVFLREQVILQRIISIVTMVFISIISFLLLNTVQTEGILRLDFSGWLPPFGILFVGDSFSIILVLTASIITSICLLYAFSTIGDRHEKMFFYPFVLFLIAGVNGSFLTGDIFNLFVCFEVMLLASYVLVALGGRKKQLRESLKYVLINVVASWMFLIALAFLYGTVKTLNMAHIAVRVAEAGQDPLLTTVAILFLVVFSLKAGLLLFFWLPGSYSVPPTVVQALFAALLTKVGIYALIRTFTLMFPLNQDVTHTIIGVMAGITLIAGCMGALAGRDIYTIATYNVIIGVGFILIGLAVGTEASLTGAIYYLIHDMLAKALLFLLVGMVFFVSGESIVKKMNGLIQNYPLFGWIYFLVMLALAGIPPLSGFMGKVLIGQGAIETGSYVLLALSFASSIIVLYSLLRIFLASFFGESTISFEDRKPIPKGAYLAFVLLAISIVYVGVGAESIAIYVKDAARTLMNPSIYIDAILKG</sequence>
<dbReference type="GO" id="GO:0042773">
    <property type="term" value="P:ATP synthesis coupled electron transport"/>
    <property type="evidence" value="ECO:0007669"/>
    <property type="project" value="InterPro"/>
</dbReference>
<organism evidence="11 12">
    <name type="scientific">Ureibacillus sinduriensis BLB-1 = JCM 15800</name>
    <dbReference type="NCBI Taxonomy" id="1384057"/>
    <lineage>
        <taxon>Bacteria</taxon>
        <taxon>Bacillati</taxon>
        <taxon>Bacillota</taxon>
        <taxon>Bacilli</taxon>
        <taxon>Bacillales</taxon>
        <taxon>Caryophanaceae</taxon>
        <taxon>Ureibacillus</taxon>
    </lineage>
</organism>
<comment type="similarity">
    <text evidence="2">Belongs to the CPA3 antiporters (TC 2.A.63) subunit D family.</text>
</comment>
<dbReference type="AlphaFoldDB" id="A0A0A3I6C5"/>
<dbReference type="Proteomes" id="UP000030408">
    <property type="component" value="Unassembled WGS sequence"/>
</dbReference>
<dbReference type="EC" id="1.6.5.3" evidence="11"/>
<dbReference type="InterPro" id="IPR001750">
    <property type="entry name" value="ND/Mrp_TM"/>
</dbReference>
<name>A0A0A3I6C5_9BACL</name>
<dbReference type="GO" id="GO:0005886">
    <property type="term" value="C:plasma membrane"/>
    <property type="evidence" value="ECO:0007669"/>
    <property type="project" value="UniProtKB-SubCell"/>
</dbReference>
<feature type="transmembrane region" description="Helical" evidence="9">
    <location>
        <begin position="405"/>
        <end position="426"/>
    </location>
</feature>
<feature type="transmembrane region" description="Helical" evidence="9">
    <location>
        <begin position="162"/>
        <end position="184"/>
    </location>
</feature>
<feature type="transmembrane region" description="Helical" evidence="9">
    <location>
        <begin position="336"/>
        <end position="355"/>
    </location>
</feature>
<evidence type="ECO:0000256" key="6">
    <source>
        <dbReference type="ARBA" id="ARBA00022989"/>
    </source>
</evidence>
<dbReference type="PRINTS" id="PR01437">
    <property type="entry name" value="NUOXDRDTASE4"/>
</dbReference>
<dbReference type="RefSeq" id="WP_036197440.1">
    <property type="nucleotide sequence ID" value="NZ_AVCY01000024.1"/>
</dbReference>
<protein>
    <submittedName>
        <fullName evidence="11">Monovalent cation/H+ antiporter subunit D</fullName>
        <ecNumber evidence="11">1.6.5.3</ecNumber>
    </submittedName>
</protein>
<comment type="subcellular location">
    <subcellularLocation>
        <location evidence="1">Cell membrane</location>
        <topology evidence="1">Multi-pass membrane protein</topology>
    </subcellularLocation>
    <subcellularLocation>
        <location evidence="8">Membrane</location>
        <topology evidence="8">Multi-pass membrane protein</topology>
    </subcellularLocation>
</comment>
<dbReference type="NCBIfam" id="NF005818">
    <property type="entry name" value="PRK07691.1"/>
    <property type="match status" value="1"/>
</dbReference>
<evidence type="ECO:0000259" key="10">
    <source>
        <dbReference type="Pfam" id="PF00361"/>
    </source>
</evidence>
<dbReference type="InterPro" id="IPR003918">
    <property type="entry name" value="NADH_UbQ_OxRdtase"/>
</dbReference>
<dbReference type="NCBIfam" id="NF009306">
    <property type="entry name" value="PRK12663.1"/>
    <property type="match status" value="1"/>
</dbReference>
<proteinExistence type="inferred from homology"/>